<evidence type="ECO:0000256" key="5">
    <source>
        <dbReference type="ARBA" id="ARBA00022989"/>
    </source>
</evidence>
<dbReference type="PROSITE" id="PS50850">
    <property type="entry name" value="MFS"/>
    <property type="match status" value="1"/>
</dbReference>
<dbReference type="GO" id="GO:0005886">
    <property type="term" value="C:plasma membrane"/>
    <property type="evidence" value="ECO:0007669"/>
    <property type="project" value="UniProtKB-SubCell"/>
</dbReference>
<feature type="transmembrane region" description="Helical" evidence="7">
    <location>
        <begin position="240"/>
        <end position="263"/>
    </location>
</feature>
<protein>
    <submittedName>
        <fullName evidence="9">MFS family permease</fullName>
    </submittedName>
</protein>
<gene>
    <name evidence="9" type="ORF">F4561_005049</name>
</gene>
<dbReference type="InterPro" id="IPR011701">
    <property type="entry name" value="MFS"/>
</dbReference>
<feature type="transmembrane region" description="Helical" evidence="7">
    <location>
        <begin position="27"/>
        <end position="50"/>
    </location>
</feature>
<keyword evidence="6 7" id="KW-0472">Membrane</keyword>
<dbReference type="SUPFAM" id="SSF103473">
    <property type="entry name" value="MFS general substrate transporter"/>
    <property type="match status" value="1"/>
</dbReference>
<organism evidence="9 10">
    <name type="scientific">Lipingzhangella halophila</name>
    <dbReference type="NCBI Taxonomy" id="1783352"/>
    <lineage>
        <taxon>Bacteria</taxon>
        <taxon>Bacillati</taxon>
        <taxon>Actinomycetota</taxon>
        <taxon>Actinomycetes</taxon>
        <taxon>Streptosporangiales</taxon>
        <taxon>Nocardiopsidaceae</taxon>
        <taxon>Lipingzhangella</taxon>
    </lineage>
</organism>
<dbReference type="PANTHER" id="PTHR23517:SF3">
    <property type="entry name" value="INTEGRAL MEMBRANE TRANSPORT PROTEIN"/>
    <property type="match status" value="1"/>
</dbReference>
<evidence type="ECO:0000256" key="1">
    <source>
        <dbReference type="ARBA" id="ARBA00004651"/>
    </source>
</evidence>
<dbReference type="InterPro" id="IPR020846">
    <property type="entry name" value="MFS_dom"/>
</dbReference>
<dbReference type="RefSeq" id="WP_376773680.1">
    <property type="nucleotide sequence ID" value="NZ_JACHJT010000001.1"/>
</dbReference>
<feature type="transmembrane region" description="Helical" evidence="7">
    <location>
        <begin position="62"/>
        <end position="79"/>
    </location>
</feature>
<dbReference type="InterPro" id="IPR050171">
    <property type="entry name" value="MFS_Transporters"/>
</dbReference>
<feature type="transmembrane region" description="Helical" evidence="7">
    <location>
        <begin position="85"/>
        <end position="105"/>
    </location>
</feature>
<comment type="subcellular location">
    <subcellularLocation>
        <location evidence="1">Cell membrane</location>
        <topology evidence="1">Multi-pass membrane protein</topology>
    </subcellularLocation>
</comment>
<keyword evidence="4 7" id="KW-0812">Transmembrane</keyword>
<dbReference type="Proteomes" id="UP000523007">
    <property type="component" value="Unassembled WGS sequence"/>
</dbReference>
<name>A0A7W7W5U9_9ACTN</name>
<evidence type="ECO:0000313" key="9">
    <source>
        <dbReference type="EMBL" id="MBB4934229.1"/>
    </source>
</evidence>
<evidence type="ECO:0000256" key="2">
    <source>
        <dbReference type="ARBA" id="ARBA00022448"/>
    </source>
</evidence>
<reference evidence="9 10" key="1">
    <citation type="submission" date="2020-08" db="EMBL/GenBank/DDBJ databases">
        <title>Sequencing the genomes of 1000 actinobacteria strains.</title>
        <authorList>
            <person name="Klenk H.-P."/>
        </authorList>
    </citation>
    <scope>NUCLEOTIDE SEQUENCE [LARGE SCALE GENOMIC DNA]</scope>
    <source>
        <strain evidence="9 10">DSM 102030</strain>
    </source>
</reference>
<keyword evidence="2" id="KW-0813">Transport</keyword>
<feature type="transmembrane region" description="Helical" evidence="7">
    <location>
        <begin position="117"/>
        <end position="139"/>
    </location>
</feature>
<feature type="transmembrane region" description="Helical" evidence="7">
    <location>
        <begin position="145"/>
        <end position="170"/>
    </location>
</feature>
<accession>A0A7W7W5U9</accession>
<evidence type="ECO:0000259" key="8">
    <source>
        <dbReference type="PROSITE" id="PS50850"/>
    </source>
</evidence>
<feature type="transmembrane region" description="Helical" evidence="7">
    <location>
        <begin position="335"/>
        <end position="355"/>
    </location>
</feature>
<feature type="domain" description="Major facilitator superfamily (MFS) profile" evidence="8">
    <location>
        <begin position="1"/>
        <end position="393"/>
    </location>
</feature>
<dbReference type="GO" id="GO:0022857">
    <property type="term" value="F:transmembrane transporter activity"/>
    <property type="evidence" value="ECO:0007669"/>
    <property type="project" value="InterPro"/>
</dbReference>
<proteinExistence type="predicted"/>
<dbReference type="Pfam" id="PF07690">
    <property type="entry name" value="MFS_1"/>
    <property type="match status" value="1"/>
</dbReference>
<dbReference type="EMBL" id="JACHJT010000001">
    <property type="protein sequence ID" value="MBB4934229.1"/>
    <property type="molecule type" value="Genomic_DNA"/>
</dbReference>
<feature type="transmembrane region" description="Helical" evidence="7">
    <location>
        <begin position="294"/>
        <end position="315"/>
    </location>
</feature>
<comment type="caution">
    <text evidence="9">The sequence shown here is derived from an EMBL/GenBank/DDBJ whole genome shotgun (WGS) entry which is preliminary data.</text>
</comment>
<keyword evidence="3" id="KW-1003">Cell membrane</keyword>
<feature type="transmembrane region" description="Helical" evidence="7">
    <location>
        <begin position="209"/>
        <end position="228"/>
    </location>
</feature>
<feature type="transmembrane region" description="Helical" evidence="7">
    <location>
        <begin position="367"/>
        <end position="390"/>
    </location>
</feature>
<evidence type="ECO:0000256" key="4">
    <source>
        <dbReference type="ARBA" id="ARBA00022692"/>
    </source>
</evidence>
<evidence type="ECO:0000256" key="3">
    <source>
        <dbReference type="ARBA" id="ARBA00022475"/>
    </source>
</evidence>
<dbReference type="InterPro" id="IPR036259">
    <property type="entry name" value="MFS_trans_sf"/>
</dbReference>
<keyword evidence="5 7" id="KW-1133">Transmembrane helix</keyword>
<feature type="transmembrane region" description="Helical" evidence="7">
    <location>
        <begin position="270"/>
        <end position="288"/>
    </location>
</feature>
<evidence type="ECO:0000256" key="6">
    <source>
        <dbReference type="ARBA" id="ARBA00023136"/>
    </source>
</evidence>
<evidence type="ECO:0000256" key="7">
    <source>
        <dbReference type="SAM" id="Phobius"/>
    </source>
</evidence>
<evidence type="ECO:0000313" key="10">
    <source>
        <dbReference type="Proteomes" id="UP000523007"/>
    </source>
</evidence>
<sequence>MGVYFLAMFHRNGLAVAALEAQERFQMGPALLSVLPVMQLAVYVLLQLPAGLLADRLGPRRTLLIGLLAMTAGVVLFALAPGFQFAVAARVLIGLGDALVFLNVIRLGALWFPRGQYALISAFTGVIGGLGQVASVAPLSAALAGFGWTAAFLGAGGATVLMALLVLLVVRDRPAGAQGGPVAQPISIRASVIEAARARGPRVGMTNHVVIQAPYTMLAALWGYPSLVEGLGLPGPTASLALTVLGVATLWVAPVVGACIGRWPAARRPIAITAAVLVSVGWLAFVGWPGGPPPVPLVIAHFAVGAGATVMAAPLSFDFARDGIPSRRTGVASSLVNMCGFAVVVLTTVGAGAILEALPEPHGGAAYQMAFLPVATTSAIGTLLLVAQLWRYPVERR</sequence>
<keyword evidence="10" id="KW-1185">Reference proteome</keyword>
<dbReference type="Gene3D" id="1.20.1250.20">
    <property type="entry name" value="MFS general substrate transporter like domains"/>
    <property type="match status" value="2"/>
</dbReference>
<dbReference type="CDD" id="cd06174">
    <property type="entry name" value="MFS"/>
    <property type="match status" value="1"/>
</dbReference>
<dbReference type="PANTHER" id="PTHR23517">
    <property type="entry name" value="RESISTANCE PROTEIN MDTM, PUTATIVE-RELATED-RELATED"/>
    <property type="match status" value="1"/>
</dbReference>
<dbReference type="AlphaFoldDB" id="A0A7W7W5U9"/>